<evidence type="ECO:0000256" key="1">
    <source>
        <dbReference type="SAM" id="Coils"/>
    </source>
</evidence>
<keyword evidence="1" id="KW-0175">Coiled coil</keyword>
<evidence type="ECO:0000313" key="2">
    <source>
        <dbReference type="EMBL" id="DAE15542.1"/>
    </source>
</evidence>
<organism evidence="2">
    <name type="scientific">Myoviridae sp. ctm8X17</name>
    <dbReference type="NCBI Taxonomy" id="2825168"/>
    <lineage>
        <taxon>Viruses</taxon>
        <taxon>Duplodnaviria</taxon>
        <taxon>Heunggongvirae</taxon>
        <taxon>Uroviricota</taxon>
        <taxon>Caudoviricetes</taxon>
    </lineage>
</organism>
<protein>
    <submittedName>
        <fullName evidence="2">Exonuclease</fullName>
    </submittedName>
</protein>
<proteinExistence type="predicted"/>
<dbReference type="GO" id="GO:0004527">
    <property type="term" value="F:exonuclease activity"/>
    <property type="evidence" value="ECO:0007669"/>
    <property type="project" value="UniProtKB-KW"/>
</dbReference>
<sequence length="91" mass="10474">MTNRMMDNRIKKLQAIEAQQKELEAQAEAIRSELKAELDANGEDEHNTGSFIIRWKEIISNRLDGKALKAAMPELYSQYCRQSSSRRFTVA</sequence>
<dbReference type="EMBL" id="BK015607">
    <property type="protein sequence ID" value="DAE15542.1"/>
    <property type="molecule type" value="Genomic_DNA"/>
</dbReference>
<feature type="coiled-coil region" evidence="1">
    <location>
        <begin position="6"/>
        <end position="40"/>
    </location>
</feature>
<keyword evidence="2" id="KW-0269">Exonuclease</keyword>
<keyword evidence="2" id="KW-0378">Hydrolase</keyword>
<keyword evidence="2" id="KW-0540">Nuclease</keyword>
<name>A0A8S5Q831_9CAUD</name>
<reference evidence="2" key="1">
    <citation type="journal article" date="2021" name="Proc. Natl. Acad. Sci. U.S.A.">
        <title>A Catalog of Tens of Thousands of Viruses from Human Metagenomes Reveals Hidden Associations with Chronic Diseases.</title>
        <authorList>
            <person name="Tisza M.J."/>
            <person name="Buck C.B."/>
        </authorList>
    </citation>
    <scope>NUCLEOTIDE SEQUENCE</scope>
    <source>
        <strain evidence="2">Ctm8X17</strain>
    </source>
</reference>
<accession>A0A8S5Q831</accession>